<protein>
    <submittedName>
        <fullName evidence="2">Uncharacterized protein</fullName>
    </submittedName>
</protein>
<feature type="transmembrane region" description="Helical" evidence="1">
    <location>
        <begin position="58"/>
        <end position="77"/>
    </location>
</feature>
<name>A0A7V5J0T9_UNCKA</name>
<feature type="transmembrane region" description="Helical" evidence="1">
    <location>
        <begin position="132"/>
        <end position="151"/>
    </location>
</feature>
<keyword evidence="1" id="KW-0812">Transmembrane</keyword>
<keyword evidence="1" id="KW-1133">Transmembrane helix</keyword>
<evidence type="ECO:0000313" key="2">
    <source>
        <dbReference type="EMBL" id="HHH14333.1"/>
    </source>
</evidence>
<feature type="transmembrane region" description="Helical" evidence="1">
    <location>
        <begin position="172"/>
        <end position="193"/>
    </location>
</feature>
<dbReference type="AlphaFoldDB" id="A0A7V5J0T9"/>
<gene>
    <name evidence="2" type="ORF">ENJ78_01340</name>
</gene>
<dbReference type="Proteomes" id="UP000886106">
    <property type="component" value="Unassembled WGS sequence"/>
</dbReference>
<dbReference type="EMBL" id="DRNS01000095">
    <property type="protein sequence ID" value="HHH14333.1"/>
    <property type="molecule type" value="Genomic_DNA"/>
</dbReference>
<feature type="transmembrane region" description="Helical" evidence="1">
    <location>
        <begin position="89"/>
        <end position="109"/>
    </location>
</feature>
<sequence length="202" mass="23266">MLYEYSAPPKKIKVKELVKHSSKKRIFVKFLVLVAILSLYTAYLSLKFGLLEGGILGMLTWSFFVLCTPIADAGFLLDFPLRVFFKIRMVFSELLVWAVAISLNLVLLITNPNVYQQTFITSLLKDILIHPYPYWIIIFISAIGTFLSVQLGDELLDLVHFKDAKANHNHAWKFEIFFLLFVFFLTILAYQHLLKSLGIQLS</sequence>
<feature type="transmembrane region" description="Helical" evidence="1">
    <location>
        <begin position="26"/>
        <end position="46"/>
    </location>
</feature>
<organism evidence="2">
    <name type="scientific">candidate division WWE3 bacterium</name>
    <dbReference type="NCBI Taxonomy" id="2053526"/>
    <lineage>
        <taxon>Bacteria</taxon>
        <taxon>Katanobacteria</taxon>
    </lineage>
</organism>
<proteinExistence type="predicted"/>
<reference evidence="2" key="1">
    <citation type="journal article" date="2020" name="mSystems">
        <title>Genome- and Community-Level Interaction Insights into Carbon Utilization and Element Cycling Functions of Hydrothermarchaeota in Hydrothermal Sediment.</title>
        <authorList>
            <person name="Zhou Z."/>
            <person name="Liu Y."/>
            <person name="Xu W."/>
            <person name="Pan J."/>
            <person name="Luo Z.H."/>
            <person name="Li M."/>
        </authorList>
    </citation>
    <scope>NUCLEOTIDE SEQUENCE [LARGE SCALE GENOMIC DNA]</scope>
    <source>
        <strain evidence="2">HyVt-517</strain>
    </source>
</reference>
<keyword evidence="1" id="KW-0472">Membrane</keyword>
<accession>A0A7V5J0T9</accession>
<evidence type="ECO:0000256" key="1">
    <source>
        <dbReference type="SAM" id="Phobius"/>
    </source>
</evidence>
<comment type="caution">
    <text evidence="2">The sequence shown here is derived from an EMBL/GenBank/DDBJ whole genome shotgun (WGS) entry which is preliminary data.</text>
</comment>